<dbReference type="EMBL" id="QVQZ01000005">
    <property type="protein sequence ID" value="RFU53570.1"/>
    <property type="molecule type" value="Genomic_DNA"/>
</dbReference>
<evidence type="ECO:0000313" key="4">
    <source>
        <dbReference type="EMBL" id="RFU53570.1"/>
    </source>
</evidence>
<dbReference type="KEGG" id="schj:DDV21_007525"/>
<dbReference type="Proteomes" id="UP000264056">
    <property type="component" value="Unassembled WGS sequence"/>
</dbReference>
<feature type="domain" description="DUF4440" evidence="1">
    <location>
        <begin position="9"/>
        <end position="115"/>
    </location>
</feature>
<reference evidence="5" key="3">
    <citation type="submission" date="2018-08" db="EMBL/GenBank/DDBJ databases">
        <title>Streptococcus chenjunshii sp. nov., isolated from stools sample of the Tibetan antelope in the Qinghai-Tibet plateau, China.</title>
        <authorList>
            <person name="Tian Z."/>
        </authorList>
    </citation>
    <scope>NUCLEOTIDE SEQUENCE [LARGE SCALE GENOMIC DNA]</scope>
    <source>
        <strain evidence="5">Z15</strain>
    </source>
</reference>
<dbReference type="InterPro" id="IPR032710">
    <property type="entry name" value="NTF2-like_dom_sf"/>
</dbReference>
<reference evidence="4 6" key="2">
    <citation type="submission" date="2018-08" db="EMBL/GenBank/DDBJ databases">
        <title>Draft genome of Streptococcus sp. nov. Z1.</title>
        <authorList>
            <person name="Tian Z."/>
        </authorList>
    </citation>
    <scope>NUCLEOTIDE SEQUENCE [LARGE SCALE GENOMIC DNA]</scope>
    <source>
        <strain evidence="4">Z1</strain>
        <strain evidence="6">Z1(2018)</strain>
    </source>
</reference>
<dbReference type="Proteomes" id="UP000262901">
    <property type="component" value="Unassembled WGS sequence"/>
</dbReference>
<evidence type="ECO:0000313" key="6">
    <source>
        <dbReference type="Proteomes" id="UP000262901"/>
    </source>
</evidence>
<sequence length="120" mass="14318">MTAAAEKEIIQLQHDIWDAIIARNFERLSLLYPEDHLFRHVGGHYQTRAEYFSTIRRGIFRYYSYVPVSETVKLVSNDRAILHAQAKSDARIYGFRKIWRMDFELPFEKVEGRWRPANDI</sequence>
<dbReference type="EMBL" id="CP031733">
    <property type="protein sequence ID" value="AXQ78943.1"/>
    <property type="molecule type" value="Genomic_DNA"/>
</dbReference>
<name>A0A372KMN7_9STRE</name>
<dbReference type="OrthoDB" id="3253136at2"/>
<keyword evidence="7" id="KW-1185">Reference proteome</keyword>
<reference evidence="3 7" key="1">
    <citation type="submission" date="2018-08" db="EMBL/GenBank/DDBJ databases">
        <title>Draft genome of Streptococcus sp .nov. Z2.</title>
        <authorList>
            <person name="Tian Z."/>
        </authorList>
    </citation>
    <scope>NUCLEOTIDE SEQUENCE [LARGE SCALE GENOMIC DNA]</scope>
    <source>
        <strain evidence="3 7">Z2</strain>
    </source>
</reference>
<gene>
    <name evidence="2" type="ORF">DDV21_007525</name>
    <name evidence="3" type="ORF">DDV22_03415</name>
    <name evidence="4" type="ORF">DDV23_03405</name>
</gene>
<organism evidence="4 6">
    <name type="scientific">Streptococcus chenjunshii</name>
    <dbReference type="NCBI Taxonomy" id="2173853"/>
    <lineage>
        <taxon>Bacteria</taxon>
        <taxon>Bacillati</taxon>
        <taxon>Bacillota</taxon>
        <taxon>Bacilli</taxon>
        <taxon>Lactobacillales</taxon>
        <taxon>Streptococcaceae</taxon>
        <taxon>Streptococcus</taxon>
    </lineage>
</organism>
<evidence type="ECO:0000313" key="3">
    <source>
        <dbReference type="EMBL" id="RFU51370.1"/>
    </source>
</evidence>
<dbReference type="RefSeq" id="WP_116877709.1">
    <property type="nucleotide sequence ID" value="NZ_CP031733.1"/>
</dbReference>
<dbReference type="EMBL" id="QVQY01000006">
    <property type="protein sequence ID" value="RFU51370.1"/>
    <property type="molecule type" value="Genomic_DNA"/>
</dbReference>
<dbReference type="Gene3D" id="3.10.450.50">
    <property type="match status" value="1"/>
</dbReference>
<evidence type="ECO:0000313" key="5">
    <source>
        <dbReference type="Proteomes" id="UP000246115"/>
    </source>
</evidence>
<protein>
    <submittedName>
        <fullName evidence="4">Nuclear transport factor 2 family protein</fullName>
    </submittedName>
</protein>
<dbReference type="AlphaFoldDB" id="A0A372KMN7"/>
<dbReference type="InterPro" id="IPR027843">
    <property type="entry name" value="DUF4440"/>
</dbReference>
<accession>A0A346ND48</accession>
<evidence type="ECO:0000259" key="1">
    <source>
        <dbReference type="Pfam" id="PF14534"/>
    </source>
</evidence>
<dbReference type="SUPFAM" id="SSF54427">
    <property type="entry name" value="NTF2-like"/>
    <property type="match status" value="1"/>
</dbReference>
<dbReference type="Proteomes" id="UP000246115">
    <property type="component" value="Chromosome"/>
</dbReference>
<evidence type="ECO:0000313" key="2">
    <source>
        <dbReference type="EMBL" id="AXQ78943.1"/>
    </source>
</evidence>
<evidence type="ECO:0000313" key="7">
    <source>
        <dbReference type="Proteomes" id="UP000264056"/>
    </source>
</evidence>
<proteinExistence type="predicted"/>
<accession>A0A372KMN7</accession>
<reference evidence="2" key="4">
    <citation type="journal article" date="2019" name="Int. J. Syst. Evol. Microbiol.">
        <title>Streptococcus chenjunshii sp. nov. isolated from feces of Tibetan antelopes.</title>
        <authorList>
            <person name="Tian Z."/>
            <person name="Lu S."/>
            <person name="Jin D."/>
            <person name="Yang J."/>
            <person name="Pu J."/>
            <person name="Lai X.H."/>
            <person name="Bai X.N."/>
            <person name="Wu X.M."/>
            <person name="Li J."/>
            <person name="Wang S."/>
            <person name="Xu J."/>
        </authorList>
    </citation>
    <scope>NUCLEOTIDE SEQUENCE</scope>
    <source>
        <strain evidence="2">Z15</strain>
    </source>
</reference>
<dbReference type="Pfam" id="PF14534">
    <property type="entry name" value="DUF4440"/>
    <property type="match status" value="1"/>
</dbReference>